<keyword evidence="2" id="KW-1185">Reference proteome</keyword>
<protein>
    <submittedName>
        <fullName evidence="1">Uncharacterized protein</fullName>
    </submittedName>
</protein>
<proteinExistence type="predicted"/>
<comment type="caution">
    <text evidence="1">The sequence shown here is derived from an EMBL/GenBank/DDBJ whole genome shotgun (WGS) entry which is preliminary data.</text>
</comment>
<dbReference type="Proteomes" id="UP001165960">
    <property type="component" value="Unassembled WGS sequence"/>
</dbReference>
<sequence>MAELETIIKELDTVVAKIKEVNQKVKDMLKKVVLEGNKLDKLTVKAMKKKIPNTTDKLATRLLNVQKDALINPQFKPQGFATTEVWSKDPKMFEQLKNKTKQIPIEDQQPTSDKSCEAAPVKGQQKKSVMAQVTPRETFSQGEGLSLKGPVDDGGIHIT</sequence>
<reference evidence="1" key="1">
    <citation type="submission" date="2022-04" db="EMBL/GenBank/DDBJ databases">
        <title>Genome of the entomopathogenic fungus Entomophthora muscae.</title>
        <authorList>
            <person name="Elya C."/>
            <person name="Lovett B.R."/>
            <person name="Lee E."/>
            <person name="Macias A.M."/>
            <person name="Hajek A.E."/>
            <person name="De Bivort B.L."/>
            <person name="Kasson M.T."/>
            <person name="De Fine Licht H.H."/>
            <person name="Stajich J.E."/>
        </authorList>
    </citation>
    <scope>NUCLEOTIDE SEQUENCE</scope>
    <source>
        <strain evidence="1">Berkeley</strain>
    </source>
</reference>
<accession>A0ACC2RK03</accession>
<organism evidence="1 2">
    <name type="scientific">Entomophthora muscae</name>
    <dbReference type="NCBI Taxonomy" id="34485"/>
    <lineage>
        <taxon>Eukaryota</taxon>
        <taxon>Fungi</taxon>
        <taxon>Fungi incertae sedis</taxon>
        <taxon>Zoopagomycota</taxon>
        <taxon>Entomophthoromycotina</taxon>
        <taxon>Entomophthoromycetes</taxon>
        <taxon>Entomophthorales</taxon>
        <taxon>Entomophthoraceae</taxon>
        <taxon>Entomophthora</taxon>
    </lineage>
</organism>
<evidence type="ECO:0000313" key="1">
    <source>
        <dbReference type="EMBL" id="KAJ9050389.1"/>
    </source>
</evidence>
<dbReference type="EMBL" id="QTSX02007157">
    <property type="protein sequence ID" value="KAJ9050389.1"/>
    <property type="molecule type" value="Genomic_DNA"/>
</dbReference>
<evidence type="ECO:0000313" key="2">
    <source>
        <dbReference type="Proteomes" id="UP001165960"/>
    </source>
</evidence>
<gene>
    <name evidence="1" type="ORF">DSO57_1014829</name>
</gene>
<name>A0ACC2RK03_9FUNG</name>